<evidence type="ECO:0000313" key="3">
    <source>
        <dbReference type="Proteomes" id="UP000295083"/>
    </source>
</evidence>
<gene>
    <name evidence="2" type="ORF">C8035_v010138</name>
</gene>
<evidence type="ECO:0000313" key="2">
    <source>
        <dbReference type="EMBL" id="TDZ35073.1"/>
    </source>
</evidence>
<feature type="region of interest" description="Disordered" evidence="1">
    <location>
        <begin position="1"/>
        <end position="124"/>
    </location>
</feature>
<comment type="caution">
    <text evidence="2">The sequence shown here is derived from an EMBL/GenBank/DDBJ whole genome shotgun (WGS) entry which is preliminary data.</text>
</comment>
<feature type="compositionally biased region" description="Low complexity" evidence="1">
    <location>
        <begin position="139"/>
        <end position="164"/>
    </location>
</feature>
<organism evidence="2 3">
    <name type="scientific">Colletotrichum spinosum</name>
    <dbReference type="NCBI Taxonomy" id="1347390"/>
    <lineage>
        <taxon>Eukaryota</taxon>
        <taxon>Fungi</taxon>
        <taxon>Dikarya</taxon>
        <taxon>Ascomycota</taxon>
        <taxon>Pezizomycotina</taxon>
        <taxon>Sordariomycetes</taxon>
        <taxon>Hypocreomycetidae</taxon>
        <taxon>Glomerellales</taxon>
        <taxon>Glomerellaceae</taxon>
        <taxon>Colletotrichum</taxon>
        <taxon>Colletotrichum orbiculare species complex</taxon>
    </lineage>
</organism>
<feature type="compositionally biased region" description="Low complexity" evidence="1">
    <location>
        <begin position="29"/>
        <end position="124"/>
    </location>
</feature>
<reference evidence="2 3" key="1">
    <citation type="submission" date="2018-11" db="EMBL/GenBank/DDBJ databases">
        <title>Genome sequence and assembly of Colletotrichum spinosum.</title>
        <authorList>
            <person name="Gan P."/>
            <person name="Shirasu K."/>
        </authorList>
    </citation>
    <scope>NUCLEOTIDE SEQUENCE [LARGE SCALE GENOMIC DNA]</scope>
    <source>
        <strain evidence="2 3">CBS 515.97</strain>
    </source>
</reference>
<proteinExistence type="predicted"/>
<sequence>MADRHMIPDESQRTTRPSLFQTHPGQYINPQQQQQQQQEQFSSQQQFVPQQFVPQQQLQFDPQQQVNPQQYFNQGQQFHPQQQVNPQQQFHPQQQVNPQQYFNQGQQFDPQQQVNPQQQFHPQQQVNPQQYFNQGQQFNPQQQVDPQQQFHPQQHFNPQQPGQPDQLMSDYPQQTHPIQGGPSGPQYHYEPPQPWIPANDNSVQAQNDSRSHSETHLSPAHQQQRAPPTGPRNLNNNVNGQHGSQSQSDAHSSPAQQQQRAPPTGPRNLNNNMNDQDSSRRTSRETHLTVPSEGETSKPASPVEPAVLYAITEPYEFYNKHALGVAVEPQPFQFEKKYGKWTIPNANELHKAHFPIQVEYVFKLPREHALRPDPIPLHLSHIANELVFLCPSCKHNRVPVPHLKNDIWVRQYCDEPRCQAQLNIKAHFVNAEPKKEPRKRVHSMLCTRCTKIRPIKNDLGLCAECLVVANVAKEKRDVGLRTADFVNHDHPFAFFPRHWASIVSALVPESEHQRNVEKLKARGGYENDAKWKLLNVEVRPDSTFKYSHAGEQPTSLLTFAPNFNEDPYADPTSAANPAYFTVDKDGRTTDLRPAIRAWNQAFRDWACRGCSSKGRVWDQWCLDCCCNICHGQITTNSRRCGLCKDILRELVMTRRCVMCRRNPAVEGKVHCANEDCARRPQESRRCLMCDYPCNPRASELCEGCEESVCR</sequence>
<feature type="region of interest" description="Disordered" evidence="1">
    <location>
        <begin position="139"/>
        <end position="301"/>
    </location>
</feature>
<feature type="compositionally biased region" description="Basic and acidic residues" evidence="1">
    <location>
        <begin position="277"/>
        <end position="287"/>
    </location>
</feature>
<feature type="compositionally biased region" description="Polar residues" evidence="1">
    <location>
        <begin position="199"/>
        <end position="208"/>
    </location>
</feature>
<accession>A0A4R8QLS4</accession>
<dbReference type="AlphaFoldDB" id="A0A4R8QLS4"/>
<feature type="compositionally biased region" description="Basic and acidic residues" evidence="1">
    <location>
        <begin position="1"/>
        <end position="13"/>
    </location>
</feature>
<name>A0A4R8QLS4_9PEZI</name>
<feature type="compositionally biased region" description="Polar residues" evidence="1">
    <location>
        <begin position="220"/>
        <end position="253"/>
    </location>
</feature>
<feature type="compositionally biased region" description="Polar residues" evidence="1">
    <location>
        <begin position="14"/>
        <end position="24"/>
    </location>
</feature>
<evidence type="ECO:0000256" key="1">
    <source>
        <dbReference type="SAM" id="MobiDB-lite"/>
    </source>
</evidence>
<keyword evidence="3" id="KW-1185">Reference proteome</keyword>
<dbReference type="EMBL" id="QAPG01000046">
    <property type="protein sequence ID" value="TDZ35073.1"/>
    <property type="molecule type" value="Genomic_DNA"/>
</dbReference>
<dbReference type="Proteomes" id="UP000295083">
    <property type="component" value="Unassembled WGS sequence"/>
</dbReference>
<protein>
    <submittedName>
        <fullName evidence="2">Uncharacterized protein</fullName>
    </submittedName>
</protein>